<comment type="caution">
    <text evidence="17">The sequence shown here is derived from an EMBL/GenBank/DDBJ whole genome shotgun (WGS) entry which is preliminary data.</text>
</comment>
<dbReference type="Pfam" id="PF02378">
    <property type="entry name" value="PTS_EIIC"/>
    <property type="match status" value="1"/>
</dbReference>
<evidence type="ECO:0000313" key="17">
    <source>
        <dbReference type="EMBL" id="OZG61734.1"/>
    </source>
</evidence>
<dbReference type="PROSITE" id="PS51093">
    <property type="entry name" value="PTS_EIIA_TYPE_1"/>
    <property type="match status" value="1"/>
</dbReference>
<dbReference type="InterPro" id="IPR050558">
    <property type="entry name" value="PTS_Sugar-Specific_Components"/>
</dbReference>
<dbReference type="GO" id="GO:0016301">
    <property type="term" value="F:kinase activity"/>
    <property type="evidence" value="ECO:0007669"/>
    <property type="project" value="UniProtKB-KW"/>
</dbReference>
<sequence length="706" mass="72873">MGNTSMAMRIVEALGGPGNILEVTHCATRLRIVLADERKADFARIEAIDGVLGAFSRPGGRCQIVIGGAVASVYEAVMAVLASADASAADTSAGGTSATGTPEHRHWPKSARAWAGAALDYVSDAFRPLLGALLGASMVIALANVMVAFGGMPSGDATQGWNLLKAIWEGMFMLLPVMVACNASRKLNVDPWLGGAIMAALMAPRLAGVTGGVTAFGVALPIRDYSGNLIVPLLMAVALALVYHGLARVIASSVQLVFAPFLSLVTVYLLTVLLIGPFGVWIGDGLSAGTAWLDAHVPFLFALLIPMMYPFLVPLGLHWPLNALMLVNIQTLGYDFVQGPMGVWNFACFGATAGVLVLAVRDRDSAMRQTALSALLAGLLGGVSELSLYGIHLQHRRIYRWLLAGCAAGGVSSAVLGSLFPSVLPDGQTVHGVTTTAFAFSSLLTIPVFDRAWVYASSIAIAFVVAMTLVVMFDYRTPMNAVSSVKPGRSADGAVHDAALPDAPISDAEPSDGTPADAGAGVSKAQSSHAVFAPVDGALVGLDTIGDPVFASKALGEGIGVMPSGSDGMMTVCAPVAGMLKTVARTGHAFGIKTDDNVEVLVHVGLDTADMDGEGFVLQVGKGDAVQAGEPVMQVDRHAVVGSGRSMVVVVTVVNSAAMESVTPLLTAPGNGTPLGAGNRNQGESDVSDRQARVVRVGDPIIDVER</sequence>
<reference evidence="17 18" key="1">
    <citation type="journal article" date="2017" name="BMC Genomics">
        <title>Comparative genomic and phylogenomic analyses of the Bifidobacteriaceae family.</title>
        <authorList>
            <person name="Lugli G.A."/>
            <person name="Milani C."/>
            <person name="Turroni F."/>
            <person name="Duranti S."/>
            <person name="Mancabelli L."/>
            <person name="Mangifesta M."/>
            <person name="Ferrario C."/>
            <person name="Modesto M."/>
            <person name="Mattarelli P."/>
            <person name="Jiri K."/>
            <person name="van Sinderen D."/>
            <person name="Ventura M."/>
        </authorList>
    </citation>
    <scope>NUCLEOTIDE SEQUENCE [LARGE SCALE GENOMIC DNA]</scope>
    <source>
        <strain evidence="17 18">DSM 100196</strain>
    </source>
</reference>
<dbReference type="Pfam" id="PF00367">
    <property type="entry name" value="PTS_EIIB"/>
    <property type="match status" value="1"/>
</dbReference>
<feature type="domain" description="PTS EIIC type-1" evidence="16">
    <location>
        <begin position="120"/>
        <end position="491"/>
    </location>
</feature>
<evidence type="ECO:0000256" key="3">
    <source>
        <dbReference type="ARBA" id="ARBA00022475"/>
    </source>
</evidence>
<keyword evidence="7 13" id="KW-0812">Transmembrane</keyword>
<feature type="active site" description="Phosphocysteine intermediate; for EIIB activity" evidence="11">
    <location>
        <position position="26"/>
    </location>
</feature>
<evidence type="ECO:0000256" key="13">
    <source>
        <dbReference type="SAM" id="Phobius"/>
    </source>
</evidence>
<evidence type="ECO:0000256" key="8">
    <source>
        <dbReference type="ARBA" id="ARBA00022777"/>
    </source>
</evidence>
<evidence type="ECO:0000313" key="18">
    <source>
        <dbReference type="Proteomes" id="UP000216871"/>
    </source>
</evidence>
<dbReference type="SUPFAM" id="SSF55604">
    <property type="entry name" value="Glucose permease domain IIB"/>
    <property type="match status" value="1"/>
</dbReference>
<dbReference type="PROSITE" id="PS51098">
    <property type="entry name" value="PTS_EIIB_TYPE_1"/>
    <property type="match status" value="1"/>
</dbReference>
<dbReference type="InterPro" id="IPR003352">
    <property type="entry name" value="PTS_EIIC"/>
</dbReference>
<keyword evidence="3" id="KW-1003">Cell membrane</keyword>
<comment type="subcellular location">
    <subcellularLocation>
        <location evidence="1">Cell membrane</location>
        <topology evidence="1">Multi-pass membrane protein</topology>
    </subcellularLocation>
</comment>
<dbReference type="InterPro" id="IPR018113">
    <property type="entry name" value="PTrfase_EIIB_Cys"/>
</dbReference>
<dbReference type="EMBL" id="MWWW01000002">
    <property type="protein sequence ID" value="OZG61734.1"/>
    <property type="molecule type" value="Genomic_DNA"/>
</dbReference>
<dbReference type="Gene3D" id="3.30.1360.60">
    <property type="entry name" value="Glucose permease domain IIB"/>
    <property type="match status" value="1"/>
</dbReference>
<feature type="transmembrane region" description="Helical" evidence="13">
    <location>
        <begin position="299"/>
        <end position="321"/>
    </location>
</feature>
<feature type="transmembrane region" description="Helical" evidence="13">
    <location>
        <begin position="163"/>
        <end position="181"/>
    </location>
</feature>
<evidence type="ECO:0000256" key="2">
    <source>
        <dbReference type="ARBA" id="ARBA00022448"/>
    </source>
</evidence>
<feature type="transmembrane region" description="Helical" evidence="13">
    <location>
        <begin position="225"/>
        <end position="244"/>
    </location>
</feature>
<evidence type="ECO:0000256" key="9">
    <source>
        <dbReference type="ARBA" id="ARBA00022989"/>
    </source>
</evidence>
<evidence type="ECO:0000256" key="11">
    <source>
        <dbReference type="PROSITE-ProRule" id="PRU00421"/>
    </source>
</evidence>
<evidence type="ECO:0000256" key="6">
    <source>
        <dbReference type="ARBA" id="ARBA00022683"/>
    </source>
</evidence>
<name>A0A261FRC8_9BIFI</name>
<dbReference type="PANTHER" id="PTHR30175:SF1">
    <property type="entry name" value="PTS SYSTEM ARBUTIN-, CELLOBIOSE-, AND SALICIN-SPECIFIC EIIBC COMPONENT-RELATED"/>
    <property type="match status" value="1"/>
</dbReference>
<feature type="transmembrane region" description="Helical" evidence="13">
    <location>
        <begin position="398"/>
        <end position="420"/>
    </location>
</feature>
<dbReference type="GO" id="GO:0015771">
    <property type="term" value="P:trehalose transport"/>
    <property type="evidence" value="ECO:0007669"/>
    <property type="project" value="TreeGrafter"/>
</dbReference>
<dbReference type="PROSITE" id="PS51103">
    <property type="entry name" value="PTS_EIIC_TYPE_1"/>
    <property type="match status" value="1"/>
</dbReference>
<feature type="transmembrane region" description="Helical" evidence="13">
    <location>
        <begin position="342"/>
        <end position="360"/>
    </location>
</feature>
<dbReference type="GO" id="GO:0008982">
    <property type="term" value="F:protein-N(PI)-phosphohistidine-sugar phosphotransferase activity"/>
    <property type="evidence" value="ECO:0007669"/>
    <property type="project" value="InterPro"/>
</dbReference>
<evidence type="ECO:0000256" key="7">
    <source>
        <dbReference type="ARBA" id="ARBA00022692"/>
    </source>
</evidence>
<evidence type="ECO:0000259" key="16">
    <source>
        <dbReference type="PROSITE" id="PS51103"/>
    </source>
</evidence>
<keyword evidence="2" id="KW-0813">Transport</keyword>
<dbReference type="InterPro" id="IPR036878">
    <property type="entry name" value="Glu_permease_IIB"/>
</dbReference>
<feature type="region of interest" description="Disordered" evidence="12">
    <location>
        <begin position="664"/>
        <end position="706"/>
    </location>
</feature>
<dbReference type="Proteomes" id="UP000216871">
    <property type="component" value="Unassembled WGS sequence"/>
</dbReference>
<evidence type="ECO:0000259" key="14">
    <source>
        <dbReference type="PROSITE" id="PS51093"/>
    </source>
</evidence>
<dbReference type="GO" id="GO:0009401">
    <property type="term" value="P:phosphoenolpyruvate-dependent sugar phosphotransferase system"/>
    <property type="evidence" value="ECO:0007669"/>
    <property type="project" value="UniProtKB-KW"/>
</dbReference>
<keyword evidence="5" id="KW-0808">Transferase</keyword>
<evidence type="ECO:0000256" key="12">
    <source>
        <dbReference type="SAM" id="MobiDB-lite"/>
    </source>
</evidence>
<dbReference type="Gene3D" id="2.70.70.10">
    <property type="entry name" value="Glucose Permease (Domain IIA)"/>
    <property type="match status" value="1"/>
</dbReference>
<proteinExistence type="predicted"/>
<dbReference type="PANTHER" id="PTHR30175">
    <property type="entry name" value="PHOSPHOTRANSFERASE SYSTEM TRANSPORT PROTEIN"/>
    <property type="match status" value="1"/>
</dbReference>
<dbReference type="SUPFAM" id="SSF51261">
    <property type="entry name" value="Duplicated hybrid motif"/>
    <property type="match status" value="1"/>
</dbReference>
<feature type="transmembrane region" description="Helical" evidence="13">
    <location>
        <begin position="193"/>
        <end position="219"/>
    </location>
</feature>
<feature type="transmembrane region" description="Helical" evidence="13">
    <location>
        <begin position="256"/>
        <end position="279"/>
    </location>
</feature>
<dbReference type="InterPro" id="IPR001127">
    <property type="entry name" value="PTS_EIIA_1_perm"/>
</dbReference>
<feature type="transmembrane region" description="Helical" evidence="13">
    <location>
        <begin position="129"/>
        <end position="151"/>
    </location>
</feature>
<dbReference type="GO" id="GO:0090589">
    <property type="term" value="F:protein-phosphocysteine-trehalose phosphotransferase system transporter activity"/>
    <property type="evidence" value="ECO:0007669"/>
    <property type="project" value="TreeGrafter"/>
</dbReference>
<feature type="transmembrane region" description="Helical" evidence="13">
    <location>
        <begin position="372"/>
        <end position="391"/>
    </location>
</feature>
<keyword evidence="10 13" id="KW-0472">Membrane</keyword>
<dbReference type="NCBIfam" id="TIGR00830">
    <property type="entry name" value="PTBA"/>
    <property type="match status" value="1"/>
</dbReference>
<dbReference type="InterPro" id="IPR011055">
    <property type="entry name" value="Dup_hybrid_motif"/>
</dbReference>
<keyword evidence="8" id="KW-0418">Kinase</keyword>
<feature type="domain" description="PTS EIIA type-1" evidence="14">
    <location>
        <begin position="547"/>
        <end position="655"/>
    </location>
</feature>
<evidence type="ECO:0000256" key="4">
    <source>
        <dbReference type="ARBA" id="ARBA00022597"/>
    </source>
</evidence>
<evidence type="ECO:0000256" key="5">
    <source>
        <dbReference type="ARBA" id="ARBA00022679"/>
    </source>
</evidence>
<feature type="transmembrane region" description="Helical" evidence="13">
    <location>
        <begin position="452"/>
        <end position="473"/>
    </location>
</feature>
<keyword evidence="18" id="KW-1185">Reference proteome</keyword>
<organism evidence="17 18">
    <name type="scientific">Bifidobacterium myosotis</name>
    <dbReference type="NCBI Taxonomy" id="1630166"/>
    <lineage>
        <taxon>Bacteria</taxon>
        <taxon>Bacillati</taxon>
        <taxon>Actinomycetota</taxon>
        <taxon>Actinomycetes</taxon>
        <taxon>Bifidobacteriales</taxon>
        <taxon>Bifidobacteriaceae</taxon>
        <taxon>Bifidobacterium</taxon>
    </lineage>
</organism>
<keyword evidence="6" id="KW-0598">Phosphotransferase system</keyword>
<keyword evidence="4 17" id="KW-0762">Sugar transport</keyword>
<evidence type="ECO:0000256" key="10">
    <source>
        <dbReference type="ARBA" id="ARBA00023136"/>
    </source>
</evidence>
<dbReference type="InterPro" id="IPR001996">
    <property type="entry name" value="PTS_IIB_1"/>
</dbReference>
<dbReference type="GO" id="GO:0005886">
    <property type="term" value="C:plasma membrane"/>
    <property type="evidence" value="ECO:0007669"/>
    <property type="project" value="UniProtKB-SubCell"/>
</dbReference>
<protein>
    <submittedName>
        <fullName evidence="17">PTS sugar transporter subunit IIC</fullName>
    </submittedName>
</protein>
<evidence type="ECO:0000259" key="15">
    <source>
        <dbReference type="PROSITE" id="PS51098"/>
    </source>
</evidence>
<feature type="region of interest" description="Disordered" evidence="12">
    <location>
        <begin position="501"/>
        <end position="521"/>
    </location>
</feature>
<gene>
    <name evidence="17" type="ORF">BMYO_0248</name>
</gene>
<dbReference type="CDD" id="cd00212">
    <property type="entry name" value="PTS_IIB_glc"/>
    <property type="match status" value="1"/>
</dbReference>
<feature type="domain" description="PTS EIIB type-1" evidence="15">
    <location>
        <begin position="4"/>
        <end position="87"/>
    </location>
</feature>
<dbReference type="InterPro" id="IPR013013">
    <property type="entry name" value="PTS_EIIC_1"/>
</dbReference>
<dbReference type="Pfam" id="PF00358">
    <property type="entry name" value="PTS_EIIA_1"/>
    <property type="match status" value="1"/>
</dbReference>
<keyword evidence="9 13" id="KW-1133">Transmembrane helix</keyword>
<dbReference type="AlphaFoldDB" id="A0A261FRC8"/>
<evidence type="ECO:0000256" key="1">
    <source>
        <dbReference type="ARBA" id="ARBA00004651"/>
    </source>
</evidence>
<dbReference type="PROSITE" id="PS01035">
    <property type="entry name" value="PTS_EIIB_TYPE_1_CYS"/>
    <property type="match status" value="1"/>
</dbReference>
<accession>A0A261FRC8</accession>